<feature type="region of interest" description="Disordered" evidence="8">
    <location>
        <begin position="439"/>
        <end position="501"/>
    </location>
</feature>
<reference evidence="11" key="1">
    <citation type="journal article" date="2019" name="Beilstein J. Org. Chem.">
        <title>Nanangenines: drimane sesquiterpenoids as the dominant metabolite cohort of a novel Australian fungus, Aspergillus nanangensis.</title>
        <authorList>
            <person name="Lacey H.J."/>
            <person name="Gilchrist C.L.M."/>
            <person name="Crombie A."/>
            <person name="Kalaitzis J.A."/>
            <person name="Vuong D."/>
            <person name="Rutledge P.J."/>
            <person name="Turner P."/>
            <person name="Pitt J.I."/>
            <person name="Lacey E."/>
            <person name="Chooi Y.H."/>
            <person name="Piggott A.M."/>
        </authorList>
    </citation>
    <scope>NUCLEOTIDE SEQUENCE</scope>
    <source>
        <strain evidence="11">MST-FP2251</strain>
    </source>
</reference>
<evidence type="ECO:0000256" key="2">
    <source>
        <dbReference type="ARBA" id="ARBA00009918"/>
    </source>
</evidence>
<evidence type="ECO:0000256" key="3">
    <source>
        <dbReference type="ARBA" id="ARBA00022729"/>
    </source>
</evidence>
<feature type="compositionally biased region" description="Low complexity" evidence="8">
    <location>
        <begin position="459"/>
        <end position="479"/>
    </location>
</feature>
<evidence type="ECO:0000256" key="7">
    <source>
        <dbReference type="RuleBase" id="RU369099"/>
    </source>
</evidence>
<dbReference type="PANTHER" id="PTHR15414">
    <property type="entry name" value="OS-9-RELATED"/>
    <property type="match status" value="1"/>
</dbReference>
<evidence type="ECO:0000313" key="11">
    <source>
        <dbReference type="EMBL" id="KAF9894261.1"/>
    </source>
</evidence>
<protein>
    <recommendedName>
        <fullName evidence="7">Endoplasmic reticulum lectin</fullName>
    </recommendedName>
    <alternativeName>
        <fullName evidence="7">Protein OS-9 homolog</fullName>
    </alternativeName>
</protein>
<gene>
    <name evidence="11" type="ORF">FE257_007763</name>
</gene>
<feature type="domain" description="MRH" evidence="10">
    <location>
        <begin position="159"/>
        <end position="300"/>
    </location>
</feature>
<comment type="similarity">
    <text evidence="2 7">Belongs to the OS-9 family.</text>
</comment>
<evidence type="ECO:0000256" key="1">
    <source>
        <dbReference type="ARBA" id="ARBA00004367"/>
    </source>
</evidence>
<feature type="compositionally biased region" description="Basic and acidic residues" evidence="8">
    <location>
        <begin position="492"/>
        <end position="501"/>
    </location>
</feature>
<dbReference type="SUPFAM" id="SSF50911">
    <property type="entry name" value="Mannose 6-phosphate receptor domain"/>
    <property type="match status" value="1"/>
</dbReference>
<keyword evidence="3 9" id="KW-0732">Signal</keyword>
<dbReference type="EMBL" id="VCAU01000004">
    <property type="protein sequence ID" value="KAF9894261.1"/>
    <property type="molecule type" value="Genomic_DNA"/>
</dbReference>
<dbReference type="Gene3D" id="2.70.130.10">
    <property type="entry name" value="Mannose-6-phosphate receptor binding domain"/>
    <property type="match status" value="1"/>
</dbReference>
<dbReference type="GO" id="GO:0030246">
    <property type="term" value="F:carbohydrate binding"/>
    <property type="evidence" value="ECO:0007669"/>
    <property type="project" value="UniProtKB-UniRule"/>
</dbReference>
<proteinExistence type="inferred from homology"/>
<dbReference type="InterPro" id="IPR009011">
    <property type="entry name" value="Man6P_isomerase_rcpt-bd_dom_sf"/>
</dbReference>
<dbReference type="Proteomes" id="UP001194746">
    <property type="component" value="Unassembled WGS sequence"/>
</dbReference>
<keyword evidence="5 7" id="KW-0256">Endoplasmic reticulum</keyword>
<keyword evidence="12" id="KW-1185">Reference proteome</keyword>
<sequence>MGRRNRMIVPWLVLACAGSTAGASKKAFNINDDLLALPQFQVLFPDEYILDLHAKELLETRADSAAFDESPVRSEQTQVHLQDDTAENTLQQQQQQKGNADLTYEEMILDDRRYFCQIPLVASDDGNRTDEKEPTEADEKRELARATDRGIELLSEMEGKCLYFISGWWSYSFCYQKQVKQFHALPSGSGIPNYPPMEDPTTHSFVLGQFPDTDGYDGSDSESDRKKPTAEIAELQTKGGSRYLVHHLQGGTTCDLTGRDRNIEVQFHCHPQSSDRIGWIKELTTCSYLMVIYTPRLCNDVAFQPQQQEEVHSIECREILSHDDVPEWEAMREHQLSQQLVESAATSEFQIVGDVKVGAQKLVGSEGKRIEKGRVATAGEEKVDIVAKRENGEIKSLSRAEMEKFDLDPEKIDNLRKRLEELAEGRDWTLEVVTTNGERGLRGLVDADDDEEEEGDGQTGTAPETQAQQTTQQGGSDQAPQAQEEEEEVVGSEEKIFKDEL</sequence>
<comment type="subcellular location">
    <subcellularLocation>
        <location evidence="1 7">Endoplasmic reticulum membrane</location>
        <topology evidence="1 7">Peripheral membrane protein</topology>
        <orientation evidence="1 7">Lumenal side</orientation>
    </subcellularLocation>
</comment>
<feature type="compositionally biased region" description="Acidic residues" evidence="8">
    <location>
        <begin position="446"/>
        <end position="456"/>
    </location>
</feature>
<dbReference type="InterPro" id="IPR045149">
    <property type="entry name" value="OS-9-like"/>
</dbReference>
<dbReference type="InterPro" id="IPR044865">
    <property type="entry name" value="MRH_dom"/>
</dbReference>
<evidence type="ECO:0000259" key="10">
    <source>
        <dbReference type="PROSITE" id="PS51914"/>
    </source>
</evidence>
<comment type="function">
    <text evidence="7">Lectin involved in the quality control of the secretory pathway. As a member of the endoplasmic reticulum-associated degradation lumenal (ERAD-L) surveillance system, targets misfolded endoplasmic reticulum lumenal glycoproteins for degradation.</text>
</comment>
<evidence type="ECO:0000256" key="6">
    <source>
        <dbReference type="ARBA" id="ARBA00023157"/>
    </source>
</evidence>
<accession>A0AAD4CXG6</accession>
<evidence type="ECO:0000256" key="8">
    <source>
        <dbReference type="SAM" id="MobiDB-lite"/>
    </source>
</evidence>
<evidence type="ECO:0000313" key="12">
    <source>
        <dbReference type="Proteomes" id="UP001194746"/>
    </source>
</evidence>
<dbReference type="Pfam" id="PF07915">
    <property type="entry name" value="PRKCSH"/>
    <property type="match status" value="1"/>
</dbReference>
<dbReference type="PANTHER" id="PTHR15414:SF0">
    <property type="entry name" value="ENDOPLASMIC RETICULUM LECTIN 1"/>
    <property type="match status" value="1"/>
</dbReference>
<organism evidence="11 12">
    <name type="scientific">Aspergillus nanangensis</name>
    <dbReference type="NCBI Taxonomy" id="2582783"/>
    <lineage>
        <taxon>Eukaryota</taxon>
        <taxon>Fungi</taxon>
        <taxon>Dikarya</taxon>
        <taxon>Ascomycota</taxon>
        <taxon>Pezizomycotina</taxon>
        <taxon>Eurotiomycetes</taxon>
        <taxon>Eurotiomycetidae</taxon>
        <taxon>Eurotiales</taxon>
        <taxon>Aspergillaceae</taxon>
        <taxon>Aspergillus</taxon>
        <taxon>Aspergillus subgen. Circumdati</taxon>
    </lineage>
</organism>
<dbReference type="GO" id="GO:0005789">
    <property type="term" value="C:endoplasmic reticulum membrane"/>
    <property type="evidence" value="ECO:0007669"/>
    <property type="project" value="UniProtKB-SubCell"/>
</dbReference>
<feature type="chain" id="PRO_5042210668" description="Endoplasmic reticulum lectin" evidence="9">
    <location>
        <begin position="24"/>
        <end position="501"/>
    </location>
</feature>
<reference evidence="11" key="2">
    <citation type="submission" date="2020-02" db="EMBL/GenBank/DDBJ databases">
        <authorList>
            <person name="Gilchrist C.L.M."/>
            <person name="Chooi Y.-H."/>
        </authorList>
    </citation>
    <scope>NUCLEOTIDE SEQUENCE</scope>
    <source>
        <strain evidence="11">MST-FP2251</strain>
    </source>
</reference>
<feature type="signal peptide" evidence="9">
    <location>
        <begin position="1"/>
        <end position="23"/>
    </location>
</feature>
<evidence type="ECO:0000256" key="4">
    <source>
        <dbReference type="ARBA" id="ARBA00022734"/>
    </source>
</evidence>
<dbReference type="GO" id="GO:0005788">
    <property type="term" value="C:endoplasmic reticulum lumen"/>
    <property type="evidence" value="ECO:0007669"/>
    <property type="project" value="UniProtKB-UniRule"/>
</dbReference>
<evidence type="ECO:0000256" key="5">
    <source>
        <dbReference type="ARBA" id="ARBA00022824"/>
    </source>
</evidence>
<name>A0AAD4CXG6_ASPNN</name>
<keyword evidence="7" id="KW-0472">Membrane</keyword>
<keyword evidence="4 7" id="KW-0430">Lectin</keyword>
<feature type="region of interest" description="Disordered" evidence="8">
    <location>
        <begin position="193"/>
        <end position="228"/>
    </location>
</feature>
<dbReference type="AlphaFoldDB" id="A0AAD4CXG6"/>
<dbReference type="GO" id="GO:0030970">
    <property type="term" value="P:retrograde protein transport, ER to cytosol"/>
    <property type="evidence" value="ECO:0007669"/>
    <property type="project" value="TreeGrafter"/>
</dbReference>
<evidence type="ECO:0000256" key="9">
    <source>
        <dbReference type="SAM" id="SignalP"/>
    </source>
</evidence>
<dbReference type="PROSITE" id="PS51914">
    <property type="entry name" value="MRH"/>
    <property type="match status" value="1"/>
</dbReference>
<dbReference type="InterPro" id="IPR012913">
    <property type="entry name" value="OS9-like_dom"/>
</dbReference>
<keyword evidence="6" id="KW-1015">Disulfide bond</keyword>
<dbReference type="GO" id="GO:0030968">
    <property type="term" value="P:endoplasmic reticulum unfolded protein response"/>
    <property type="evidence" value="ECO:0007669"/>
    <property type="project" value="UniProtKB-UniRule"/>
</dbReference>
<comment type="caution">
    <text evidence="11">The sequence shown here is derived from an EMBL/GenBank/DDBJ whole genome shotgun (WGS) entry which is preliminary data.</text>
</comment>